<comment type="caution">
    <text evidence="1">The sequence shown here is derived from an EMBL/GenBank/DDBJ whole genome shotgun (WGS) entry which is preliminary data.</text>
</comment>
<reference evidence="1 2" key="1">
    <citation type="submission" date="2010-12" db="EMBL/GenBank/DDBJ databases">
        <authorList>
            <person name="Muzny D."/>
            <person name="Qin X."/>
            <person name="Deng J."/>
            <person name="Jiang H."/>
            <person name="Liu Y."/>
            <person name="Qu J."/>
            <person name="Song X.-Z."/>
            <person name="Zhang L."/>
            <person name="Thornton R."/>
            <person name="Coyle M."/>
            <person name="Francisco L."/>
            <person name="Jackson L."/>
            <person name="Javaid M."/>
            <person name="Korchina V."/>
            <person name="Kovar C."/>
            <person name="Mata R."/>
            <person name="Mathew T."/>
            <person name="Ngo R."/>
            <person name="Nguyen L."/>
            <person name="Nguyen N."/>
            <person name="Okwuonu G."/>
            <person name="Ongeri F."/>
            <person name="Pham C."/>
            <person name="Simmons D."/>
            <person name="Wilczek-Boney K."/>
            <person name="Hale W."/>
            <person name="Jakkamsetti A."/>
            <person name="Pham P."/>
            <person name="Ruth R."/>
            <person name="San Lucas F."/>
            <person name="Warren J."/>
            <person name="Zhang J."/>
            <person name="Zhao Z."/>
            <person name="Zhou C."/>
            <person name="Zhu D."/>
            <person name="Lee S."/>
            <person name="Bess C."/>
            <person name="Blankenburg K."/>
            <person name="Forbes L."/>
            <person name="Fu Q."/>
            <person name="Gubbala S."/>
            <person name="Hirani K."/>
            <person name="Jayaseelan J.C."/>
            <person name="Lara F."/>
            <person name="Munidasa M."/>
            <person name="Palculict T."/>
            <person name="Patil S."/>
            <person name="Pu L.-L."/>
            <person name="Saada N."/>
            <person name="Tang L."/>
            <person name="Weissenberger G."/>
            <person name="Zhu Y."/>
            <person name="Hemphill L."/>
            <person name="Shang Y."/>
            <person name="Youmans B."/>
            <person name="Ayvaz T."/>
            <person name="Ross M."/>
            <person name="Santibanez J."/>
            <person name="Aqrawi P."/>
            <person name="Gross S."/>
            <person name="Joshi V."/>
            <person name="Fowler G."/>
            <person name="Nazareth L."/>
            <person name="Reid J."/>
            <person name="Worley K."/>
            <person name="Petrosino J."/>
            <person name="Highlander S."/>
            <person name="Gibbs R."/>
        </authorList>
    </citation>
    <scope>NUCLEOTIDE SEQUENCE [LARGE SCALE GENOMIC DNA]</scope>
    <source>
        <strain evidence="1 2">ATCC 700641</strain>
    </source>
</reference>
<proteinExistence type="predicted"/>
<name>E7SAG9_9STRE</name>
<dbReference type="AlphaFoldDB" id="E7SAG9"/>
<organism evidence="1 2">
    <name type="scientific">Streptococcus australis ATCC 700641</name>
    <dbReference type="NCBI Taxonomy" id="888833"/>
    <lineage>
        <taxon>Bacteria</taxon>
        <taxon>Bacillati</taxon>
        <taxon>Bacillota</taxon>
        <taxon>Bacilli</taxon>
        <taxon>Lactobacillales</taxon>
        <taxon>Streptococcaceae</taxon>
        <taxon>Streptococcus</taxon>
    </lineage>
</organism>
<gene>
    <name evidence="1" type="ORF">HMPREF9421_1186</name>
</gene>
<evidence type="ECO:0000313" key="1">
    <source>
        <dbReference type="EMBL" id="EFV99078.1"/>
    </source>
</evidence>
<dbReference type="EMBL" id="AEQR01000019">
    <property type="protein sequence ID" value="EFV99078.1"/>
    <property type="molecule type" value="Genomic_DNA"/>
</dbReference>
<accession>E7SAG9</accession>
<evidence type="ECO:0008006" key="3">
    <source>
        <dbReference type="Google" id="ProtNLM"/>
    </source>
</evidence>
<dbReference type="HOGENOM" id="CLU_096751_0_0_9"/>
<dbReference type="Proteomes" id="UP000002814">
    <property type="component" value="Unassembled WGS sequence"/>
</dbReference>
<evidence type="ECO:0000313" key="2">
    <source>
        <dbReference type="Proteomes" id="UP000002814"/>
    </source>
</evidence>
<protein>
    <recommendedName>
        <fullName evidence="3">Nucleotidyl transferase AbiEii/AbiGii toxin family protein</fullName>
    </recommendedName>
</protein>
<sequence length="252" mass="28932">MMPANTKAIFQEMFANFQDYYVLIGGTATSIVLDSQGFKSRTTKDYDMVIIDELKNKEFYDTLNHFLELGEYQGSQKDEKAQLFRFTTNKPDFPSMIELFSILPEYPLKKEGREIPLHFDEDASLSALLLDKDYYNILVHEKEYVQGYSVLSNRGLIIFKAKAWLDMRERSATGTQGLSKAIKKHLNDITRLTALLLGSDKLSNITSSDTVKADMHRFVIELESVISTIPQNDDILLNRNEVFEILKDFLDS</sequence>
<dbReference type="eggNOG" id="ENOG502Z9IV">
    <property type="taxonomic scope" value="Bacteria"/>
</dbReference>
<keyword evidence="2" id="KW-1185">Reference proteome</keyword>